<evidence type="ECO:0008006" key="5">
    <source>
        <dbReference type="Google" id="ProtNLM"/>
    </source>
</evidence>
<accession>A0A1G2DNT2</accession>
<keyword evidence="2" id="KW-0472">Membrane</keyword>
<keyword evidence="2" id="KW-0812">Transmembrane</keyword>
<evidence type="ECO:0000256" key="1">
    <source>
        <dbReference type="SAM" id="MobiDB-lite"/>
    </source>
</evidence>
<dbReference type="AlphaFoldDB" id="A0A1G2DNT2"/>
<gene>
    <name evidence="3" type="ORF">A3J08_03395</name>
</gene>
<name>A0A1G2DNT2_9BACT</name>
<dbReference type="Proteomes" id="UP000177573">
    <property type="component" value="Unassembled WGS sequence"/>
</dbReference>
<reference evidence="3 4" key="1">
    <citation type="journal article" date="2016" name="Nat. Commun.">
        <title>Thousands of microbial genomes shed light on interconnected biogeochemical processes in an aquifer system.</title>
        <authorList>
            <person name="Anantharaman K."/>
            <person name="Brown C.T."/>
            <person name="Hug L.A."/>
            <person name="Sharon I."/>
            <person name="Castelle C.J."/>
            <person name="Probst A.J."/>
            <person name="Thomas B.C."/>
            <person name="Singh A."/>
            <person name="Wilkins M.J."/>
            <person name="Karaoz U."/>
            <person name="Brodie E.L."/>
            <person name="Williams K.H."/>
            <person name="Hubbard S.S."/>
            <person name="Banfield J.F."/>
        </authorList>
    </citation>
    <scope>NUCLEOTIDE SEQUENCE [LARGE SCALE GENOMIC DNA]</scope>
</reference>
<feature type="region of interest" description="Disordered" evidence="1">
    <location>
        <begin position="138"/>
        <end position="158"/>
    </location>
</feature>
<organism evidence="3 4">
    <name type="scientific">Candidatus Lloydbacteria bacterium RIFCSPLOWO2_02_FULL_51_11</name>
    <dbReference type="NCBI Taxonomy" id="1798667"/>
    <lineage>
        <taxon>Bacteria</taxon>
        <taxon>Candidatus Lloydiibacteriota</taxon>
    </lineage>
</organism>
<proteinExistence type="predicted"/>
<evidence type="ECO:0000313" key="3">
    <source>
        <dbReference type="EMBL" id="OGZ14621.1"/>
    </source>
</evidence>
<dbReference type="STRING" id="1798667.A3J08_03395"/>
<dbReference type="InterPro" id="IPR027981">
    <property type="entry name" value="DUF4446"/>
</dbReference>
<comment type="caution">
    <text evidence="3">The sequence shown here is derived from an EMBL/GenBank/DDBJ whole genome shotgun (WGS) entry which is preliminary data.</text>
</comment>
<sequence length="158" mass="17254">MNLSNPSLLAFVLLGGILLLALLWIARLELKWRALFRGKKAATLEDALVETQKGYEALATAHRELAERHTVLAAEFPKSVRGIGTVRFNPFKGTSGSNQSFASAFIDGEGNGVVLSSIYSREHVSVFAKPLRNHDSEYGLSAEEKQAVEEARGNPKSQ</sequence>
<keyword evidence="2" id="KW-1133">Transmembrane helix</keyword>
<evidence type="ECO:0000256" key="2">
    <source>
        <dbReference type="SAM" id="Phobius"/>
    </source>
</evidence>
<protein>
    <recommendedName>
        <fullName evidence="5">DUF4446 domain-containing protein</fullName>
    </recommendedName>
</protein>
<dbReference type="Pfam" id="PF14584">
    <property type="entry name" value="DUF4446"/>
    <property type="match status" value="1"/>
</dbReference>
<evidence type="ECO:0000313" key="4">
    <source>
        <dbReference type="Proteomes" id="UP000177573"/>
    </source>
</evidence>
<dbReference type="EMBL" id="MHLR01000026">
    <property type="protein sequence ID" value="OGZ14621.1"/>
    <property type="molecule type" value="Genomic_DNA"/>
</dbReference>
<feature type="transmembrane region" description="Helical" evidence="2">
    <location>
        <begin position="6"/>
        <end position="26"/>
    </location>
</feature>